<dbReference type="HAMAP" id="MF_01973">
    <property type="entry name" value="lon_bact"/>
    <property type="match status" value="1"/>
</dbReference>
<dbReference type="CDD" id="cd19500">
    <property type="entry name" value="RecA-like_Lon"/>
    <property type="match status" value="1"/>
</dbReference>
<evidence type="ECO:0000256" key="2">
    <source>
        <dbReference type="ARBA" id="ARBA00022490"/>
    </source>
</evidence>
<sequence length="840" mass="93713">MADKKTTSRTLPLLPLRELLVFPHTVVPLFVGREKSIKALDDAMARNREIFLAAQKKPKSNDPLPEEIYEFGTIAQILQLLRLPDGTVKILVEGKKRGRILKYVESNEMLVVDIAEIQEPNGRSAENEALVRTVKQAFDTYVKLNKKVPPEMVFSISSIEDESRLADTLVVQLANLKLADKQRILETIDPAKRLEEIFSIIQSEIEILRVEKKIRARVKRQMEKTQKEYYLNEQMNAIQKELGNADDIRTEIAEIESKIKTKKLSDEAKEKLKKEVKKLRSMSPMSAEATVVRNYIDTVLSLPWADYAPTIKDQIFAEDVLNEDHFGLEKVKERILEYLAVTSLSDKIKGPILCLVGPPGVGKTSLAKSIARSTGRNFSRIALGGVRDEAEIRGHRRTYIGAMPGKILNAIKKAGSGNPVVLLDEIDKMSSDFRGDPSSAMLEVLDPEQNHAFNDHYLDLDYDLSQILFIATANSLNGVPKPLLDRMEIIHLSGYTEQEKINIAQQHLIQKAVKSNGLDKSELKFDNSALEELVRYYTREAGVRNLEREVSSICRKIARELLKNNKKTPSKSTKETKEVKDKEIKETPEVIKTVSLEGLKAPLIDAALVQKYLGPRKHSIGEKELRNEIGVGQGLAYTEVGGDLLVTEVAVMSGKGNLKITGKLGDVMQESAQAAFSYVRSRGAFLGLEDEFYSKIDIHVHFPEGAIPKDGPSAGITMATALVSALTKKPFNREVAMTGEITLRGRVLPIGGLKEKLLAAHRGGIKKVIIPKENERDLLEIPKNILQQLEIVPVDHMDTVLLHAIAWESDDALETKLKNSQAMTLSNVTGTKGNQPLIHH</sequence>
<feature type="domain" description="Lon proteolytic" evidence="16">
    <location>
        <begin position="626"/>
        <end position="807"/>
    </location>
</feature>
<dbReference type="SMART" id="SM00464">
    <property type="entry name" value="LON"/>
    <property type="match status" value="1"/>
</dbReference>
<dbReference type="InterPro" id="IPR027065">
    <property type="entry name" value="Lon_Prtase"/>
</dbReference>
<dbReference type="InterPro" id="IPR003959">
    <property type="entry name" value="ATPase_AAA_core"/>
</dbReference>
<comment type="function">
    <text evidence="9">ATP-dependent serine protease that mediates the selective degradation of mutant and abnormal proteins as well as certain short-lived regulatory proteins. Required for cellular homeostasis and for survival from DNA damage and developmental changes induced by stress. Degrades polypeptides processively to yield small peptide fragments that are 5 to 10 amino acids long. Binds to DNA in a double-stranded, site-specific manner.</text>
</comment>
<dbReference type="AlphaFoldDB" id="A0A6N6VRN8"/>
<dbReference type="Gene3D" id="3.40.50.300">
    <property type="entry name" value="P-loop containing nucleotide triphosphate hydrolases"/>
    <property type="match status" value="1"/>
</dbReference>
<dbReference type="Pfam" id="PF00004">
    <property type="entry name" value="AAA"/>
    <property type="match status" value="1"/>
</dbReference>
<dbReference type="EC" id="3.4.21.53" evidence="9 10"/>
<keyword evidence="6 9" id="KW-0720">Serine protease</keyword>
<dbReference type="SMART" id="SM00382">
    <property type="entry name" value="AAA"/>
    <property type="match status" value="1"/>
</dbReference>
<proteinExistence type="evidence at transcript level"/>
<reference evidence="18 19" key="1">
    <citation type="submission" date="2019-10" db="EMBL/GenBank/DDBJ databases">
        <title>New species of Slilvanegrellaceae.</title>
        <authorList>
            <person name="Pitt A."/>
            <person name="Hahn M.W."/>
        </authorList>
    </citation>
    <scope>NUCLEOTIDE SEQUENCE [LARGE SCALE GENOMIC DNA]</scope>
    <source>
        <strain evidence="18 19">SP-Ram-0.45-NSY-1</strain>
    </source>
</reference>
<protein>
    <recommendedName>
        <fullName evidence="9 10">Lon protease</fullName>
        <ecNumber evidence="9 10">3.4.21.53</ecNumber>
    </recommendedName>
    <alternativeName>
        <fullName evidence="9">ATP-dependent protease La</fullName>
    </alternativeName>
</protein>
<keyword evidence="4 9" id="KW-0547">Nucleotide-binding</keyword>
<dbReference type="GO" id="GO:0004176">
    <property type="term" value="F:ATP-dependent peptidase activity"/>
    <property type="evidence" value="ECO:0007669"/>
    <property type="project" value="UniProtKB-UniRule"/>
</dbReference>
<feature type="active site" evidence="9 11">
    <location>
        <position position="713"/>
    </location>
</feature>
<evidence type="ECO:0000256" key="6">
    <source>
        <dbReference type="ARBA" id="ARBA00022825"/>
    </source>
</evidence>
<evidence type="ECO:0000313" key="19">
    <source>
        <dbReference type="Proteomes" id="UP000437748"/>
    </source>
</evidence>
<evidence type="ECO:0000256" key="15">
    <source>
        <dbReference type="SAM" id="Coils"/>
    </source>
</evidence>
<dbReference type="Gene3D" id="1.20.58.1480">
    <property type="match status" value="1"/>
</dbReference>
<dbReference type="SUPFAM" id="SSF88697">
    <property type="entry name" value="PUA domain-like"/>
    <property type="match status" value="1"/>
</dbReference>
<comment type="caution">
    <text evidence="18">The sequence shown here is derived from an EMBL/GenBank/DDBJ whole genome shotgun (WGS) entry which is preliminary data.</text>
</comment>
<dbReference type="InterPro" id="IPR004815">
    <property type="entry name" value="Lon_bac/euk-typ"/>
</dbReference>
<dbReference type="NCBIfam" id="TIGR00763">
    <property type="entry name" value="lon"/>
    <property type="match status" value="1"/>
</dbReference>
<evidence type="ECO:0000256" key="1">
    <source>
        <dbReference type="ARBA" id="ARBA00004496"/>
    </source>
</evidence>
<evidence type="ECO:0000259" key="17">
    <source>
        <dbReference type="PROSITE" id="PS51787"/>
    </source>
</evidence>
<dbReference type="InterPro" id="IPR020568">
    <property type="entry name" value="Ribosomal_Su5_D2-typ_SF"/>
</dbReference>
<dbReference type="InterPro" id="IPR027543">
    <property type="entry name" value="Lon_bac"/>
</dbReference>
<keyword evidence="5 9" id="KW-0378">Hydrolase</keyword>
<dbReference type="GO" id="GO:0043565">
    <property type="term" value="F:sequence-specific DNA binding"/>
    <property type="evidence" value="ECO:0007669"/>
    <property type="project" value="UniProtKB-UniRule"/>
</dbReference>
<dbReference type="Gene3D" id="1.20.5.5270">
    <property type="match status" value="1"/>
</dbReference>
<dbReference type="InterPro" id="IPR003593">
    <property type="entry name" value="AAA+_ATPase"/>
</dbReference>
<keyword evidence="7 9" id="KW-0067">ATP-binding</keyword>
<dbReference type="InterPro" id="IPR046336">
    <property type="entry name" value="Lon_prtase_N_sf"/>
</dbReference>
<dbReference type="Proteomes" id="UP000437748">
    <property type="component" value="Unassembled WGS sequence"/>
</dbReference>
<dbReference type="OrthoDB" id="5409139at2"/>
<feature type="coiled-coil region" evidence="15">
    <location>
        <begin position="208"/>
        <end position="282"/>
    </location>
</feature>
<dbReference type="Gene3D" id="3.30.230.10">
    <property type="match status" value="1"/>
</dbReference>
<dbReference type="FunFam" id="3.40.50.300:FF:000382">
    <property type="entry name" value="Lon protease homolog 2, peroxisomal"/>
    <property type="match status" value="1"/>
</dbReference>
<dbReference type="PIRSF" id="PIRSF001174">
    <property type="entry name" value="Lon_proteas"/>
    <property type="match status" value="1"/>
</dbReference>
<dbReference type="EMBL" id="WFLM01000004">
    <property type="protein sequence ID" value="KAB8038080.1"/>
    <property type="molecule type" value="Genomic_DNA"/>
</dbReference>
<dbReference type="Pfam" id="PF22667">
    <property type="entry name" value="Lon_lid"/>
    <property type="match status" value="1"/>
</dbReference>
<evidence type="ECO:0000259" key="16">
    <source>
        <dbReference type="PROSITE" id="PS51786"/>
    </source>
</evidence>
<feature type="domain" description="Lon N-terminal" evidence="17">
    <location>
        <begin position="11"/>
        <end position="205"/>
    </location>
</feature>
<evidence type="ECO:0000256" key="5">
    <source>
        <dbReference type="ARBA" id="ARBA00022801"/>
    </source>
</evidence>
<evidence type="ECO:0000256" key="7">
    <source>
        <dbReference type="ARBA" id="ARBA00022840"/>
    </source>
</evidence>
<dbReference type="SUPFAM" id="SSF54211">
    <property type="entry name" value="Ribosomal protein S5 domain 2-like"/>
    <property type="match status" value="1"/>
</dbReference>
<dbReference type="Pfam" id="PF05362">
    <property type="entry name" value="Lon_C"/>
    <property type="match status" value="1"/>
</dbReference>
<dbReference type="InterPro" id="IPR054594">
    <property type="entry name" value="Lon_lid"/>
</dbReference>
<dbReference type="InterPro" id="IPR008269">
    <property type="entry name" value="Lon_proteolytic"/>
</dbReference>
<evidence type="ECO:0000256" key="9">
    <source>
        <dbReference type="HAMAP-Rule" id="MF_01973"/>
    </source>
</evidence>
<feature type="binding site" evidence="9 12">
    <location>
        <begin position="357"/>
        <end position="364"/>
    </location>
    <ligand>
        <name>ATP</name>
        <dbReference type="ChEBI" id="CHEBI:30616"/>
    </ligand>
</feature>
<keyword evidence="2 9" id="KW-0963">Cytoplasm</keyword>
<dbReference type="Gene3D" id="1.10.8.60">
    <property type="match status" value="1"/>
</dbReference>
<evidence type="ECO:0000313" key="18">
    <source>
        <dbReference type="EMBL" id="KAB8038080.1"/>
    </source>
</evidence>
<evidence type="ECO:0000256" key="4">
    <source>
        <dbReference type="ARBA" id="ARBA00022741"/>
    </source>
</evidence>
<feature type="active site" evidence="9 11">
    <location>
        <position position="756"/>
    </location>
</feature>
<evidence type="ECO:0000256" key="3">
    <source>
        <dbReference type="ARBA" id="ARBA00022670"/>
    </source>
</evidence>
<dbReference type="GO" id="GO:0016887">
    <property type="term" value="F:ATP hydrolysis activity"/>
    <property type="evidence" value="ECO:0007669"/>
    <property type="project" value="UniProtKB-UniRule"/>
</dbReference>
<keyword evidence="15" id="KW-0175">Coiled coil</keyword>
<dbReference type="GO" id="GO:0005737">
    <property type="term" value="C:cytoplasm"/>
    <property type="evidence" value="ECO:0007669"/>
    <property type="project" value="UniProtKB-SubCell"/>
</dbReference>
<dbReference type="GO" id="GO:0034605">
    <property type="term" value="P:cellular response to heat"/>
    <property type="evidence" value="ECO:0007669"/>
    <property type="project" value="UniProtKB-UniRule"/>
</dbReference>
<dbReference type="Gene3D" id="2.30.130.40">
    <property type="entry name" value="LON domain-like"/>
    <property type="match status" value="1"/>
</dbReference>
<dbReference type="InterPro" id="IPR015947">
    <property type="entry name" value="PUA-like_sf"/>
</dbReference>
<evidence type="ECO:0000256" key="13">
    <source>
        <dbReference type="PROSITE-ProRule" id="PRU01122"/>
    </source>
</evidence>
<dbReference type="PROSITE" id="PS01046">
    <property type="entry name" value="LON_SER"/>
    <property type="match status" value="1"/>
</dbReference>
<dbReference type="GO" id="GO:0004252">
    <property type="term" value="F:serine-type endopeptidase activity"/>
    <property type="evidence" value="ECO:0007669"/>
    <property type="project" value="UniProtKB-UniRule"/>
</dbReference>
<comment type="induction">
    <text evidence="9">By heat shock.</text>
</comment>
<dbReference type="InterPro" id="IPR008268">
    <property type="entry name" value="Peptidase_S16_AS"/>
</dbReference>
<dbReference type="InterPro" id="IPR027417">
    <property type="entry name" value="P-loop_NTPase"/>
</dbReference>
<gene>
    <name evidence="9 18" type="primary">lon</name>
    <name evidence="18" type="ORF">GCL60_12975</name>
</gene>
<keyword evidence="19" id="KW-1185">Reference proteome</keyword>
<organism evidence="18 19">
    <name type="scientific">Silvanigrella paludirubra</name>
    <dbReference type="NCBI Taxonomy" id="2499159"/>
    <lineage>
        <taxon>Bacteria</taxon>
        <taxon>Pseudomonadati</taxon>
        <taxon>Bdellovibrionota</taxon>
        <taxon>Oligoflexia</taxon>
        <taxon>Silvanigrellales</taxon>
        <taxon>Silvanigrellaceae</taxon>
        <taxon>Silvanigrella</taxon>
    </lineage>
</organism>
<evidence type="ECO:0000256" key="14">
    <source>
        <dbReference type="RuleBase" id="RU000591"/>
    </source>
</evidence>
<dbReference type="GO" id="GO:0006515">
    <property type="term" value="P:protein quality control for misfolded or incompletely synthesized proteins"/>
    <property type="evidence" value="ECO:0007669"/>
    <property type="project" value="UniProtKB-UniRule"/>
</dbReference>
<dbReference type="SUPFAM" id="SSF52540">
    <property type="entry name" value="P-loop containing nucleoside triphosphate hydrolases"/>
    <property type="match status" value="1"/>
</dbReference>
<dbReference type="PROSITE" id="PS51787">
    <property type="entry name" value="LON_N"/>
    <property type="match status" value="1"/>
</dbReference>
<accession>A0A6N6VRN8</accession>
<evidence type="ECO:0000256" key="8">
    <source>
        <dbReference type="ARBA" id="ARBA00023016"/>
    </source>
</evidence>
<dbReference type="Pfam" id="PF02190">
    <property type="entry name" value="LON_substr_bdg"/>
    <property type="match status" value="1"/>
</dbReference>
<dbReference type="PRINTS" id="PR00830">
    <property type="entry name" value="ENDOLAPTASE"/>
</dbReference>
<comment type="subunit">
    <text evidence="9 10">Homohexamer. Organized in a ring with a central cavity.</text>
</comment>
<dbReference type="RefSeq" id="WP_153421157.1">
    <property type="nucleotide sequence ID" value="NZ_WFLM01000004.1"/>
</dbReference>
<dbReference type="GO" id="GO:0005524">
    <property type="term" value="F:ATP binding"/>
    <property type="evidence" value="ECO:0007669"/>
    <property type="project" value="UniProtKB-UniRule"/>
</dbReference>
<comment type="similarity">
    <text evidence="9 10 13 14">Belongs to the peptidase S16 family.</text>
</comment>
<dbReference type="PANTHER" id="PTHR10046">
    <property type="entry name" value="ATP DEPENDENT LON PROTEASE FAMILY MEMBER"/>
    <property type="match status" value="1"/>
</dbReference>
<dbReference type="FunFam" id="1.20.5.5270:FF:000002">
    <property type="entry name" value="Lon protease homolog"/>
    <property type="match status" value="1"/>
</dbReference>
<name>A0A6N6VRN8_9BACT</name>
<dbReference type="InterPro" id="IPR014721">
    <property type="entry name" value="Ribsml_uS5_D2-typ_fold_subgr"/>
</dbReference>
<dbReference type="InterPro" id="IPR003111">
    <property type="entry name" value="Lon_prtase_N"/>
</dbReference>
<evidence type="ECO:0000256" key="12">
    <source>
        <dbReference type="PIRSR" id="PIRSR001174-2"/>
    </source>
</evidence>
<evidence type="ECO:0000256" key="11">
    <source>
        <dbReference type="PIRSR" id="PIRSR001174-1"/>
    </source>
</evidence>
<comment type="subcellular location">
    <subcellularLocation>
        <location evidence="1 9 10">Cytoplasm</location>
    </subcellularLocation>
</comment>
<dbReference type="PROSITE" id="PS51786">
    <property type="entry name" value="LON_PROTEOLYTIC"/>
    <property type="match status" value="1"/>
</dbReference>
<keyword evidence="8 9" id="KW-0346">Stress response</keyword>
<keyword evidence="3 9" id="KW-0645">Protease</keyword>
<evidence type="ECO:0000256" key="10">
    <source>
        <dbReference type="PIRNR" id="PIRNR001174"/>
    </source>
</evidence>
<comment type="catalytic activity">
    <reaction evidence="9 10 13">
        <text>Hydrolysis of proteins in presence of ATP.</text>
        <dbReference type="EC" id="3.4.21.53"/>
    </reaction>
</comment>